<evidence type="ECO:0000256" key="1">
    <source>
        <dbReference type="SAM" id="MobiDB-lite"/>
    </source>
</evidence>
<dbReference type="AlphaFoldDB" id="A0AB33CLB4"/>
<dbReference type="Proteomes" id="UP000198357">
    <property type="component" value="Chromosome"/>
</dbReference>
<reference evidence="2 3" key="1">
    <citation type="submission" date="2017-06" db="EMBL/GenBank/DDBJ databases">
        <title>First complete genome sequences of Xanthomonas citri pv. vignicola strains CFBP 7111, CFBP 7112 and CFBP 7113 using long-read technology.</title>
        <authorList>
            <person name="Ruh M."/>
            <person name="Briand M."/>
            <person name="Bonneau S."/>
            <person name="Jacques M.A."/>
            <person name="Chen N.W.G."/>
        </authorList>
    </citation>
    <scope>NUCLEOTIDE SEQUENCE [LARGE SCALE GENOMIC DNA]</scope>
    <source>
        <strain evidence="2 3">CFBP7111</strain>
    </source>
</reference>
<feature type="region of interest" description="Disordered" evidence="1">
    <location>
        <begin position="44"/>
        <end position="69"/>
    </location>
</feature>
<evidence type="ECO:0000313" key="2">
    <source>
        <dbReference type="EMBL" id="ASK94547.1"/>
    </source>
</evidence>
<protein>
    <submittedName>
        <fullName evidence="2">Uncharacterized protein</fullName>
    </submittedName>
</protein>
<gene>
    <name evidence="2" type="ORF">XcvCFBP7111P_18825</name>
</gene>
<name>A0AB33CLB4_XANCI</name>
<organism evidence="2 3">
    <name type="scientific">Xanthomonas citri pv. vignicola</name>
    <dbReference type="NCBI Taxonomy" id="473426"/>
    <lineage>
        <taxon>Bacteria</taxon>
        <taxon>Pseudomonadati</taxon>
        <taxon>Pseudomonadota</taxon>
        <taxon>Gammaproteobacteria</taxon>
        <taxon>Lysobacterales</taxon>
        <taxon>Lysobacteraceae</taxon>
        <taxon>Xanthomonas</taxon>
    </lineage>
</organism>
<dbReference type="EMBL" id="CP022263">
    <property type="protein sequence ID" value="ASK94547.1"/>
    <property type="molecule type" value="Genomic_DNA"/>
</dbReference>
<sequence>MPAETQLRIASQLLGHLLSQQSNRTIPGSMLDIRYSLDVAAELMRQQSGGDGAPPTYDYNPPQPKEEPRTREALIVREMVSQDQWRANRQRKAAPDPVATPRKKPTLH</sequence>
<proteinExistence type="predicted"/>
<accession>A0AB33CLB4</accession>
<feature type="region of interest" description="Disordered" evidence="1">
    <location>
        <begin position="81"/>
        <end position="108"/>
    </location>
</feature>
<evidence type="ECO:0000313" key="3">
    <source>
        <dbReference type="Proteomes" id="UP000198357"/>
    </source>
</evidence>
<dbReference type="RefSeq" id="WP_089113595.1">
    <property type="nucleotide sequence ID" value="NZ_CP022263.1"/>
</dbReference>